<evidence type="ECO:0000313" key="1">
    <source>
        <dbReference type="EMBL" id="GMG29969.1"/>
    </source>
</evidence>
<dbReference type="AlphaFoldDB" id="A0AAN4YMC0"/>
<sequence>MIQFQRTIFAECGPRVGSHDWEVIMAFDSKSSDMNTLRLILYPTTGDIKNGDLVRKYLRLDSKWFSIRALPQLESPRVLGSKPFSTRGPGSLAQLSDIGFHACFDSLAGIPSLKCPTWSNLGLEAFDSWGTLAANIKYSESISVREFALSIRSSTDQISSKRLICSALYGNTALLRKRMMRILEVRFHRERIEQGSGRTPVCRDDFTRGGIEADVDRVKEPLGHLAIGLDQW</sequence>
<accession>A0AAN4YMC0</accession>
<reference evidence="1" key="1">
    <citation type="submission" date="2023-04" db="EMBL/GenBank/DDBJ databases">
        <title>Aspergillus oryzae NBRC 4228.</title>
        <authorList>
            <person name="Ichikawa N."/>
            <person name="Sato H."/>
            <person name="Tonouchi N."/>
        </authorList>
    </citation>
    <scope>NUCLEOTIDE SEQUENCE</scope>
    <source>
        <strain evidence="1">NBRC 4228</strain>
    </source>
</reference>
<organism evidence="1 2">
    <name type="scientific">Aspergillus oryzae</name>
    <name type="common">Yellow koji mold</name>
    <dbReference type="NCBI Taxonomy" id="5062"/>
    <lineage>
        <taxon>Eukaryota</taxon>
        <taxon>Fungi</taxon>
        <taxon>Dikarya</taxon>
        <taxon>Ascomycota</taxon>
        <taxon>Pezizomycotina</taxon>
        <taxon>Eurotiomycetes</taxon>
        <taxon>Eurotiomycetidae</taxon>
        <taxon>Eurotiales</taxon>
        <taxon>Aspergillaceae</taxon>
        <taxon>Aspergillus</taxon>
        <taxon>Aspergillus subgen. Circumdati</taxon>
    </lineage>
</organism>
<dbReference type="EMBL" id="BSYA01000064">
    <property type="protein sequence ID" value="GMG29969.1"/>
    <property type="molecule type" value="Genomic_DNA"/>
</dbReference>
<gene>
    <name evidence="1" type="ORF">Aory04_000612700</name>
</gene>
<evidence type="ECO:0000313" key="2">
    <source>
        <dbReference type="Proteomes" id="UP001165205"/>
    </source>
</evidence>
<dbReference type="Proteomes" id="UP001165205">
    <property type="component" value="Unassembled WGS sequence"/>
</dbReference>
<comment type="caution">
    <text evidence="1">The sequence shown here is derived from an EMBL/GenBank/DDBJ whole genome shotgun (WGS) entry which is preliminary data.</text>
</comment>
<proteinExistence type="predicted"/>
<name>A0AAN4YMC0_ASPOZ</name>
<protein>
    <submittedName>
        <fullName evidence="1">Unnamed protein product</fullName>
    </submittedName>
</protein>